<proteinExistence type="predicted"/>
<dbReference type="Proteomes" id="UP001597180">
    <property type="component" value="Unassembled WGS sequence"/>
</dbReference>
<keyword evidence="1" id="KW-0812">Transmembrane</keyword>
<evidence type="ECO:0000313" key="2">
    <source>
        <dbReference type="EMBL" id="MFD1221325.1"/>
    </source>
</evidence>
<keyword evidence="1" id="KW-1133">Transmembrane helix</keyword>
<gene>
    <name evidence="2" type="ORF">ACFQ4B_14460</name>
</gene>
<sequence length="75" mass="8557">MGWGSAVFATVVTLLMVLYEWPRMKQHTRREKAAFIVITLTGWILAVLLVLFPDMKGPTQWVDALYKPLGKLLEP</sequence>
<dbReference type="RefSeq" id="WP_345589839.1">
    <property type="nucleotide sequence ID" value="NZ_BAABJG010000021.1"/>
</dbReference>
<keyword evidence="1" id="KW-0472">Membrane</keyword>
<reference evidence="3" key="1">
    <citation type="journal article" date="2019" name="Int. J. Syst. Evol. Microbiol.">
        <title>The Global Catalogue of Microorganisms (GCM) 10K type strain sequencing project: providing services to taxonomists for standard genome sequencing and annotation.</title>
        <authorList>
            <consortium name="The Broad Institute Genomics Platform"/>
            <consortium name="The Broad Institute Genome Sequencing Center for Infectious Disease"/>
            <person name="Wu L."/>
            <person name="Ma J."/>
        </authorList>
    </citation>
    <scope>NUCLEOTIDE SEQUENCE [LARGE SCALE GENOMIC DNA]</scope>
    <source>
        <strain evidence="3">CCUG 53270</strain>
    </source>
</reference>
<protein>
    <submittedName>
        <fullName evidence="2">Uncharacterized protein</fullName>
    </submittedName>
</protein>
<evidence type="ECO:0000256" key="1">
    <source>
        <dbReference type="SAM" id="Phobius"/>
    </source>
</evidence>
<accession>A0ABW3UP36</accession>
<evidence type="ECO:0000313" key="3">
    <source>
        <dbReference type="Proteomes" id="UP001597180"/>
    </source>
</evidence>
<dbReference type="EMBL" id="JBHTLU010000015">
    <property type="protein sequence ID" value="MFD1221325.1"/>
    <property type="molecule type" value="Genomic_DNA"/>
</dbReference>
<name>A0ABW3UP36_9BACL</name>
<keyword evidence="3" id="KW-1185">Reference proteome</keyword>
<organism evidence="2 3">
    <name type="scientific">Paenibacillus vulneris</name>
    <dbReference type="NCBI Taxonomy" id="1133364"/>
    <lineage>
        <taxon>Bacteria</taxon>
        <taxon>Bacillati</taxon>
        <taxon>Bacillota</taxon>
        <taxon>Bacilli</taxon>
        <taxon>Bacillales</taxon>
        <taxon>Paenibacillaceae</taxon>
        <taxon>Paenibacillus</taxon>
    </lineage>
</organism>
<feature type="transmembrane region" description="Helical" evidence="1">
    <location>
        <begin position="33"/>
        <end position="52"/>
    </location>
</feature>
<feature type="transmembrane region" description="Helical" evidence="1">
    <location>
        <begin position="6"/>
        <end position="21"/>
    </location>
</feature>
<comment type="caution">
    <text evidence="2">The sequence shown here is derived from an EMBL/GenBank/DDBJ whole genome shotgun (WGS) entry which is preliminary data.</text>
</comment>